<evidence type="ECO:0000259" key="1">
    <source>
        <dbReference type="Pfam" id="PF12697"/>
    </source>
</evidence>
<dbReference type="EMBL" id="JANUHC010000008">
    <property type="protein sequence ID" value="MCS0632111.1"/>
    <property type="molecule type" value="Genomic_DNA"/>
</dbReference>
<gene>
    <name evidence="2" type="ORF">NX786_22540</name>
</gene>
<dbReference type="Pfam" id="PF12697">
    <property type="entry name" value="Abhydrolase_6"/>
    <property type="match status" value="1"/>
</dbReference>
<accession>A0ABT2C3Z2</accession>
<protein>
    <submittedName>
        <fullName evidence="2">Alpha/beta hydrolase</fullName>
    </submittedName>
</protein>
<comment type="caution">
    <text evidence="2">The sequence shown here is derived from an EMBL/GenBank/DDBJ whole genome shotgun (WGS) entry which is preliminary data.</text>
</comment>
<proteinExistence type="predicted"/>
<dbReference type="PANTHER" id="PTHR43194:SF2">
    <property type="entry name" value="PEROXISOMAL MEMBRANE PROTEIN LPX1"/>
    <property type="match status" value="1"/>
</dbReference>
<dbReference type="InterPro" id="IPR000073">
    <property type="entry name" value="AB_hydrolase_1"/>
</dbReference>
<dbReference type="InterPro" id="IPR029058">
    <property type="entry name" value="AB_hydrolase_fold"/>
</dbReference>
<dbReference type="InterPro" id="IPR050228">
    <property type="entry name" value="Carboxylesterase_BioH"/>
</dbReference>
<dbReference type="Proteomes" id="UP001165263">
    <property type="component" value="Unassembled WGS sequence"/>
</dbReference>
<dbReference type="GO" id="GO:0016787">
    <property type="term" value="F:hydrolase activity"/>
    <property type="evidence" value="ECO:0007669"/>
    <property type="project" value="UniProtKB-KW"/>
</dbReference>
<evidence type="ECO:0000313" key="3">
    <source>
        <dbReference type="Proteomes" id="UP001165263"/>
    </source>
</evidence>
<sequence>MSKPLLHFTHGNSYPSGSYGRLLDDLRRDFDVRTTDMLGHDPRFPVRDNWHTLIDELIAQLETYGRPAILVGHSLGGAVSMLAAHRRPDLARCVVMLDSPVVAGWRAWVWRIAKLLGLRMRLSPGNVAQRRRNVWPSRAAAFEHFMAKPVFQAWAPGALDDYLDHGLVPQPDGVRLRFDRDVEAAIYSTLPHDMDRVLRDPFPVPVGFIAGTDSTELRQAGLDGTRRLVGDNLVTIAGTHLYPMEKPALTAQLTREMIARLLAQGEEKKAGRPAALFA</sequence>
<name>A0ABT2C3Z2_9BURK</name>
<dbReference type="PANTHER" id="PTHR43194">
    <property type="entry name" value="HYDROLASE ALPHA/BETA FOLD FAMILY"/>
    <property type="match status" value="1"/>
</dbReference>
<dbReference type="Gene3D" id="3.40.50.1820">
    <property type="entry name" value="alpha/beta hydrolase"/>
    <property type="match status" value="1"/>
</dbReference>
<organism evidence="2 3">
    <name type="scientific">Telluria mixta</name>
    <dbReference type="NCBI Taxonomy" id="34071"/>
    <lineage>
        <taxon>Bacteria</taxon>
        <taxon>Pseudomonadati</taxon>
        <taxon>Pseudomonadota</taxon>
        <taxon>Betaproteobacteria</taxon>
        <taxon>Burkholderiales</taxon>
        <taxon>Oxalobacteraceae</taxon>
        <taxon>Telluria group</taxon>
        <taxon>Telluria</taxon>
    </lineage>
</organism>
<reference evidence="2" key="1">
    <citation type="submission" date="2022-08" db="EMBL/GenBank/DDBJ databases">
        <title>Reclassification of Massilia species as members of the genera Telluria, Duganella, Pseudoduganella, Mokoshia gen. nov. and Zemynaea gen. nov. using orthogonal and non-orthogonal genome-based approaches.</title>
        <authorList>
            <person name="Bowman J.P."/>
        </authorList>
    </citation>
    <scope>NUCLEOTIDE SEQUENCE</scope>
    <source>
        <strain evidence="2">LMG 11547</strain>
    </source>
</reference>
<dbReference type="RefSeq" id="WP_259451143.1">
    <property type="nucleotide sequence ID" value="NZ_CP119520.1"/>
</dbReference>
<dbReference type="SUPFAM" id="SSF53474">
    <property type="entry name" value="alpha/beta-Hydrolases"/>
    <property type="match status" value="1"/>
</dbReference>
<evidence type="ECO:0000313" key="2">
    <source>
        <dbReference type="EMBL" id="MCS0632111.1"/>
    </source>
</evidence>
<keyword evidence="3" id="KW-1185">Reference proteome</keyword>
<keyword evidence="2" id="KW-0378">Hydrolase</keyword>
<feature type="domain" description="AB hydrolase-1" evidence="1">
    <location>
        <begin position="8"/>
        <end position="252"/>
    </location>
</feature>